<dbReference type="Pfam" id="PF03610">
    <property type="entry name" value="EIIA-man"/>
    <property type="match status" value="1"/>
</dbReference>
<dbReference type="GO" id="GO:0016020">
    <property type="term" value="C:membrane"/>
    <property type="evidence" value="ECO:0007669"/>
    <property type="project" value="InterPro"/>
</dbReference>
<evidence type="ECO:0000313" key="9">
    <source>
        <dbReference type="EMBL" id="SJZ55356.1"/>
    </source>
</evidence>
<keyword evidence="5" id="KW-0808">Transferase</keyword>
<evidence type="ECO:0000256" key="3">
    <source>
        <dbReference type="ARBA" id="ARBA00022490"/>
    </source>
</evidence>
<dbReference type="GO" id="GO:0005737">
    <property type="term" value="C:cytoplasm"/>
    <property type="evidence" value="ECO:0007669"/>
    <property type="project" value="UniProtKB-SubCell"/>
</dbReference>
<evidence type="ECO:0000256" key="7">
    <source>
        <dbReference type="ARBA" id="ARBA00022777"/>
    </source>
</evidence>
<evidence type="ECO:0000256" key="5">
    <source>
        <dbReference type="ARBA" id="ARBA00022679"/>
    </source>
</evidence>
<evidence type="ECO:0000256" key="4">
    <source>
        <dbReference type="ARBA" id="ARBA00022597"/>
    </source>
</evidence>
<dbReference type="InterPro" id="IPR051471">
    <property type="entry name" value="Bacterial_PTS_sugar_comp"/>
</dbReference>
<dbReference type="PANTHER" id="PTHR33799:SF1">
    <property type="entry name" value="PTS SYSTEM MANNOSE-SPECIFIC EIIAB COMPONENT-RELATED"/>
    <property type="match status" value="1"/>
</dbReference>
<dbReference type="AlphaFoldDB" id="A0A1T4LL41"/>
<dbReference type="PROSITE" id="PS51096">
    <property type="entry name" value="PTS_EIIA_TYPE_4"/>
    <property type="match status" value="1"/>
</dbReference>
<evidence type="ECO:0000313" key="10">
    <source>
        <dbReference type="Proteomes" id="UP000190328"/>
    </source>
</evidence>
<dbReference type="GO" id="GO:0016301">
    <property type="term" value="F:kinase activity"/>
    <property type="evidence" value="ECO:0007669"/>
    <property type="project" value="UniProtKB-KW"/>
</dbReference>
<keyword evidence="7" id="KW-0418">Kinase</keyword>
<dbReference type="RefSeq" id="WP_078806661.1">
    <property type="nucleotide sequence ID" value="NZ_FUXI01000006.1"/>
</dbReference>
<dbReference type="InterPro" id="IPR033887">
    <property type="entry name" value="PTS_IIA_man"/>
</dbReference>
<keyword evidence="2" id="KW-0813">Transport</keyword>
<organism evidence="9 10">
    <name type="scientific">Pilibacter termitis</name>
    <dbReference type="NCBI Taxonomy" id="263852"/>
    <lineage>
        <taxon>Bacteria</taxon>
        <taxon>Bacillati</taxon>
        <taxon>Bacillota</taxon>
        <taxon>Bacilli</taxon>
        <taxon>Lactobacillales</taxon>
        <taxon>Enterococcaceae</taxon>
        <taxon>Pilibacter</taxon>
    </lineage>
</organism>
<dbReference type="STRING" id="263852.SAMN02745116_00705"/>
<protein>
    <submittedName>
        <fullName evidence="9">PTS system, mannose-specific IIA component</fullName>
    </submittedName>
</protein>
<feature type="domain" description="PTS EIIA type-4" evidence="8">
    <location>
        <begin position="1"/>
        <end position="118"/>
    </location>
</feature>
<evidence type="ECO:0000256" key="2">
    <source>
        <dbReference type="ARBA" id="ARBA00022448"/>
    </source>
</evidence>
<dbReference type="Proteomes" id="UP000190328">
    <property type="component" value="Unassembled WGS sequence"/>
</dbReference>
<accession>A0A1T4LL41</accession>
<dbReference type="GO" id="GO:0009401">
    <property type="term" value="P:phosphoenolpyruvate-dependent sugar phosphotransferase system"/>
    <property type="evidence" value="ECO:0007669"/>
    <property type="project" value="UniProtKB-KW"/>
</dbReference>
<keyword evidence="10" id="KW-1185">Reference proteome</keyword>
<evidence type="ECO:0000259" key="8">
    <source>
        <dbReference type="PROSITE" id="PS51096"/>
    </source>
</evidence>
<evidence type="ECO:0000256" key="1">
    <source>
        <dbReference type="ARBA" id="ARBA00004496"/>
    </source>
</evidence>
<dbReference type="PANTHER" id="PTHR33799">
    <property type="entry name" value="PTS PERMEASE-RELATED-RELATED"/>
    <property type="match status" value="1"/>
</dbReference>
<sequence>MIIFCGHGKYGEAMKHSLEMIAGEQENIKSIDFTMDMAVGDILTQYNEAIQTRQSDEEVLILCDIPGGSPANAAFLAKKYNENVRVATGLCLAMALSIAMGESFENALTNAKEAIQEI</sequence>
<comment type="subcellular location">
    <subcellularLocation>
        <location evidence="1">Cytoplasm</location>
    </subcellularLocation>
</comment>
<dbReference type="InterPro" id="IPR004701">
    <property type="entry name" value="PTS_EIIA_man-typ"/>
</dbReference>
<reference evidence="9 10" key="1">
    <citation type="submission" date="2017-02" db="EMBL/GenBank/DDBJ databases">
        <authorList>
            <person name="Peterson S.W."/>
        </authorList>
    </citation>
    <scope>NUCLEOTIDE SEQUENCE [LARGE SCALE GENOMIC DNA]</scope>
    <source>
        <strain evidence="9 10">ATCC BAA-1030</strain>
    </source>
</reference>
<dbReference type="OrthoDB" id="2300088at2"/>
<gene>
    <name evidence="9" type="ORF">SAMN02745116_00705</name>
</gene>
<proteinExistence type="predicted"/>
<evidence type="ECO:0000256" key="6">
    <source>
        <dbReference type="ARBA" id="ARBA00022683"/>
    </source>
</evidence>
<dbReference type="SUPFAM" id="SSF53062">
    <property type="entry name" value="PTS system fructose IIA component-like"/>
    <property type="match status" value="1"/>
</dbReference>
<dbReference type="EMBL" id="FUXI01000006">
    <property type="protein sequence ID" value="SJZ55356.1"/>
    <property type="molecule type" value="Genomic_DNA"/>
</dbReference>
<name>A0A1T4LL41_9ENTE</name>
<dbReference type="CDD" id="cd00006">
    <property type="entry name" value="PTS_IIA_man"/>
    <property type="match status" value="1"/>
</dbReference>
<dbReference type="Gene3D" id="3.40.50.510">
    <property type="entry name" value="Phosphotransferase system, mannose-type IIA component"/>
    <property type="match status" value="1"/>
</dbReference>
<keyword evidence="3" id="KW-0963">Cytoplasm</keyword>
<keyword evidence="6" id="KW-0598">Phosphotransferase system</keyword>
<keyword evidence="4" id="KW-0762">Sugar transport</keyword>
<dbReference type="InterPro" id="IPR036662">
    <property type="entry name" value="PTS_EIIA_man-typ_sf"/>
</dbReference>